<evidence type="ECO:0000313" key="1">
    <source>
        <dbReference type="EMBL" id="KAJ7093467.1"/>
    </source>
</evidence>
<dbReference type="SUPFAM" id="SSF52058">
    <property type="entry name" value="L domain-like"/>
    <property type="match status" value="1"/>
</dbReference>
<dbReference type="InterPro" id="IPR032675">
    <property type="entry name" value="LRR_dom_sf"/>
</dbReference>
<reference evidence="1" key="1">
    <citation type="submission" date="2023-03" db="EMBL/GenBank/DDBJ databases">
        <title>Massive genome expansion in bonnet fungi (Mycena s.s.) driven by repeated elements and novel gene families across ecological guilds.</title>
        <authorList>
            <consortium name="Lawrence Berkeley National Laboratory"/>
            <person name="Harder C.B."/>
            <person name="Miyauchi S."/>
            <person name="Viragh M."/>
            <person name="Kuo A."/>
            <person name="Thoen E."/>
            <person name="Andreopoulos B."/>
            <person name="Lu D."/>
            <person name="Skrede I."/>
            <person name="Drula E."/>
            <person name="Henrissat B."/>
            <person name="Morin E."/>
            <person name="Kohler A."/>
            <person name="Barry K."/>
            <person name="LaButti K."/>
            <person name="Morin E."/>
            <person name="Salamov A."/>
            <person name="Lipzen A."/>
            <person name="Mereny Z."/>
            <person name="Hegedus B."/>
            <person name="Baldrian P."/>
            <person name="Stursova M."/>
            <person name="Weitz H."/>
            <person name="Taylor A."/>
            <person name="Grigoriev I.V."/>
            <person name="Nagy L.G."/>
            <person name="Martin F."/>
            <person name="Kauserud H."/>
        </authorList>
    </citation>
    <scope>NUCLEOTIDE SEQUENCE</scope>
    <source>
        <strain evidence="1">CBHHK173m</strain>
    </source>
</reference>
<dbReference type="Proteomes" id="UP001222325">
    <property type="component" value="Unassembled WGS sequence"/>
</dbReference>
<name>A0AAD6U902_9AGAR</name>
<comment type="caution">
    <text evidence="1">The sequence shown here is derived from an EMBL/GenBank/DDBJ whole genome shotgun (WGS) entry which is preliminary data.</text>
</comment>
<protein>
    <recommendedName>
        <fullName evidence="3">F-box domain-containing protein</fullName>
    </recommendedName>
</protein>
<gene>
    <name evidence="1" type="ORF">B0H15DRAFT_159301</name>
</gene>
<organism evidence="1 2">
    <name type="scientific">Mycena belliarum</name>
    <dbReference type="NCBI Taxonomy" id="1033014"/>
    <lineage>
        <taxon>Eukaryota</taxon>
        <taxon>Fungi</taxon>
        <taxon>Dikarya</taxon>
        <taxon>Basidiomycota</taxon>
        <taxon>Agaricomycotina</taxon>
        <taxon>Agaricomycetes</taxon>
        <taxon>Agaricomycetidae</taxon>
        <taxon>Agaricales</taxon>
        <taxon>Marasmiineae</taxon>
        <taxon>Mycenaceae</taxon>
        <taxon>Mycena</taxon>
    </lineage>
</organism>
<evidence type="ECO:0008006" key="3">
    <source>
        <dbReference type="Google" id="ProtNLM"/>
    </source>
</evidence>
<dbReference type="AlphaFoldDB" id="A0AAD6U902"/>
<proteinExistence type="predicted"/>
<keyword evidence="2" id="KW-1185">Reference proteome</keyword>
<dbReference type="EMBL" id="JARJCN010000016">
    <property type="protein sequence ID" value="KAJ7093467.1"/>
    <property type="molecule type" value="Genomic_DNA"/>
</dbReference>
<evidence type="ECO:0000313" key="2">
    <source>
        <dbReference type="Proteomes" id="UP001222325"/>
    </source>
</evidence>
<dbReference type="Gene3D" id="3.80.10.10">
    <property type="entry name" value="Ribonuclease Inhibitor"/>
    <property type="match status" value="1"/>
</dbReference>
<accession>A0AAD6U902</accession>
<sequence>MTLTASSLPPEIWMYIQRLATLETSPLTLAYADRFQYVPLADPLKDLQGFLRAACSFVLVCRLWNSLATEILYENVRVDKRFPMLRATLERRGAGRLVRSIRLSPIHDEYNYQILALCPLVQLIVQPDHSTTQTRRWEFADIPGLSRLPALPELLALRHVYCSELLIDSYLLTVVLETSPNIEYLSVTRITFTPPNDPYALAVGELPAIANLKRLAFPPLLRRAMPSSLFWMNLQGLTRLQCSPTNLALEEFPTLPSLRVLEIFGSRSIILFPVIFSRCPRLHELCYDVWNRISPPNAARSSLSVIRLHSAVTVVRDWTTIETHFRLFLDPGFPALRQLVLHGSWHRVVADLKFPSRFPHRLRERGCRFEFPEGNVLNRI</sequence>